<dbReference type="Proteomes" id="UP000675664">
    <property type="component" value="Unassembled WGS sequence"/>
</dbReference>
<dbReference type="AlphaFoldDB" id="A0A8J8B2F1"/>
<dbReference type="EMBL" id="JAGSND010000002">
    <property type="protein sequence ID" value="MBR0597190.1"/>
    <property type="molecule type" value="Genomic_DNA"/>
</dbReference>
<reference evidence="3" key="2">
    <citation type="submission" date="2021-04" db="EMBL/GenBank/DDBJ databases">
        <authorList>
            <person name="Liu J."/>
        </authorList>
    </citation>
    <scope>NUCLEOTIDE SEQUENCE</scope>
    <source>
        <strain evidence="3">BAD-6</strain>
    </source>
</reference>
<dbReference type="Pfam" id="PF13490">
    <property type="entry name" value="zf-HC2"/>
    <property type="match status" value="1"/>
</dbReference>
<keyword evidence="1" id="KW-0472">Membrane</keyword>
<feature type="domain" description="Putative zinc-finger" evidence="2">
    <location>
        <begin position="3"/>
        <end position="36"/>
    </location>
</feature>
<organism evidence="3 4">
    <name type="scientific">Sinanaerobacter chloroacetimidivorans</name>
    <dbReference type="NCBI Taxonomy" id="2818044"/>
    <lineage>
        <taxon>Bacteria</taxon>
        <taxon>Bacillati</taxon>
        <taxon>Bacillota</taxon>
        <taxon>Clostridia</taxon>
        <taxon>Peptostreptococcales</taxon>
        <taxon>Anaerovoracaceae</taxon>
        <taxon>Sinanaerobacter</taxon>
    </lineage>
</organism>
<evidence type="ECO:0000313" key="3">
    <source>
        <dbReference type="EMBL" id="MBR0597190.1"/>
    </source>
</evidence>
<feature type="transmembrane region" description="Helical" evidence="1">
    <location>
        <begin position="69"/>
        <end position="90"/>
    </location>
</feature>
<protein>
    <submittedName>
        <fullName evidence="3">Zf-HC2 domain-containing protein</fullName>
    </submittedName>
</protein>
<evidence type="ECO:0000259" key="2">
    <source>
        <dbReference type="Pfam" id="PF13490"/>
    </source>
</evidence>
<evidence type="ECO:0000256" key="1">
    <source>
        <dbReference type="SAM" id="Phobius"/>
    </source>
</evidence>
<gene>
    <name evidence="3" type="ORF">KCX82_04845</name>
</gene>
<proteinExistence type="predicted"/>
<reference evidence="3" key="1">
    <citation type="submission" date="2021-04" db="EMBL/GenBank/DDBJ databases">
        <title>Sinoanaerobacter chloroacetimidivorans sp. nov., an obligate anaerobic bacterium isolated from anaerobic sludge.</title>
        <authorList>
            <person name="Bao Y."/>
        </authorList>
    </citation>
    <scope>NUCLEOTIDE SEQUENCE</scope>
    <source>
        <strain evidence="3">BAD-6</strain>
    </source>
</reference>
<keyword evidence="1" id="KW-0812">Transmembrane</keyword>
<accession>A0A8J8B2F1</accession>
<keyword evidence="4" id="KW-1185">Reference proteome</keyword>
<dbReference type="RefSeq" id="WP_227017318.1">
    <property type="nucleotide sequence ID" value="NZ_JAGSND010000002.1"/>
</dbReference>
<sequence length="206" mass="24078">MKCEIIKDLLPSYIDDLTSSESNMEIEEHLKDCSQCKECLEQMKAEVKAENPRYDKAKIKPFKKLNRRIFYSVLITLGVCILITGVYFYFFEIGWKADSKDMNVEYSYQNGTLTIDFELTDGRVLTPWIIRNKKITGPAAEISFRECYSSILDDRGKYPNQFSWGIGYMDEKGNVMKFSEDDFIILHFKDKTETIYLQDIVKELSI</sequence>
<evidence type="ECO:0000313" key="4">
    <source>
        <dbReference type="Proteomes" id="UP000675664"/>
    </source>
</evidence>
<comment type="caution">
    <text evidence="3">The sequence shown here is derived from an EMBL/GenBank/DDBJ whole genome shotgun (WGS) entry which is preliminary data.</text>
</comment>
<name>A0A8J8B2F1_9FIRM</name>
<dbReference type="InterPro" id="IPR027383">
    <property type="entry name" value="Znf_put"/>
</dbReference>
<keyword evidence="1" id="KW-1133">Transmembrane helix</keyword>